<dbReference type="PANTHER" id="PTHR13068">
    <property type="entry name" value="CGI-12 PROTEIN-RELATED"/>
    <property type="match status" value="1"/>
</dbReference>
<dbReference type="Gramene" id="EFJ31839">
    <property type="protein sequence ID" value="EFJ31839"/>
    <property type="gene ID" value="SELMODRAFT_408106"/>
</dbReference>
<dbReference type="Gene3D" id="1.25.70.10">
    <property type="entry name" value="Transcription termination factor 3, mitochondrial"/>
    <property type="match status" value="1"/>
</dbReference>
<comment type="similarity">
    <text evidence="1">Belongs to the mTERF family.</text>
</comment>
<name>D8R776_SELML</name>
<reference evidence="5 6" key="1">
    <citation type="journal article" date="2011" name="Science">
        <title>The Selaginella genome identifies genetic changes associated with the evolution of vascular plants.</title>
        <authorList>
            <person name="Banks J.A."/>
            <person name="Nishiyama T."/>
            <person name="Hasebe M."/>
            <person name="Bowman J.L."/>
            <person name="Gribskov M."/>
            <person name="dePamphilis C."/>
            <person name="Albert V.A."/>
            <person name="Aono N."/>
            <person name="Aoyama T."/>
            <person name="Ambrose B.A."/>
            <person name="Ashton N.W."/>
            <person name="Axtell M.J."/>
            <person name="Barker E."/>
            <person name="Barker M.S."/>
            <person name="Bennetzen J.L."/>
            <person name="Bonawitz N.D."/>
            <person name="Chapple C."/>
            <person name="Cheng C."/>
            <person name="Correa L.G."/>
            <person name="Dacre M."/>
            <person name="DeBarry J."/>
            <person name="Dreyer I."/>
            <person name="Elias M."/>
            <person name="Engstrom E.M."/>
            <person name="Estelle M."/>
            <person name="Feng L."/>
            <person name="Finet C."/>
            <person name="Floyd S.K."/>
            <person name="Frommer W.B."/>
            <person name="Fujita T."/>
            <person name="Gramzow L."/>
            <person name="Gutensohn M."/>
            <person name="Harholt J."/>
            <person name="Hattori M."/>
            <person name="Heyl A."/>
            <person name="Hirai T."/>
            <person name="Hiwatashi Y."/>
            <person name="Ishikawa M."/>
            <person name="Iwata M."/>
            <person name="Karol K.G."/>
            <person name="Koehler B."/>
            <person name="Kolukisaoglu U."/>
            <person name="Kubo M."/>
            <person name="Kurata T."/>
            <person name="Lalonde S."/>
            <person name="Li K."/>
            <person name="Li Y."/>
            <person name="Litt A."/>
            <person name="Lyons E."/>
            <person name="Manning G."/>
            <person name="Maruyama T."/>
            <person name="Michael T.P."/>
            <person name="Mikami K."/>
            <person name="Miyazaki S."/>
            <person name="Morinaga S."/>
            <person name="Murata T."/>
            <person name="Mueller-Roeber B."/>
            <person name="Nelson D.R."/>
            <person name="Obara M."/>
            <person name="Oguri Y."/>
            <person name="Olmstead R.G."/>
            <person name="Onodera N."/>
            <person name="Petersen B.L."/>
            <person name="Pils B."/>
            <person name="Prigge M."/>
            <person name="Rensing S.A."/>
            <person name="Riano-Pachon D.M."/>
            <person name="Roberts A.W."/>
            <person name="Sato Y."/>
            <person name="Scheller H.V."/>
            <person name="Schulz B."/>
            <person name="Schulz C."/>
            <person name="Shakirov E.V."/>
            <person name="Shibagaki N."/>
            <person name="Shinohara N."/>
            <person name="Shippen D.E."/>
            <person name="Soerensen I."/>
            <person name="Sotooka R."/>
            <person name="Sugimoto N."/>
            <person name="Sugita M."/>
            <person name="Sumikawa N."/>
            <person name="Tanurdzic M."/>
            <person name="Theissen G."/>
            <person name="Ulvskov P."/>
            <person name="Wakazuki S."/>
            <person name="Weng J.K."/>
            <person name="Willats W.W."/>
            <person name="Wipf D."/>
            <person name="Wolf P.G."/>
            <person name="Yang L."/>
            <person name="Zimmer A.D."/>
            <person name="Zhu Q."/>
            <person name="Mitros T."/>
            <person name="Hellsten U."/>
            <person name="Loque D."/>
            <person name="Otillar R."/>
            <person name="Salamov A."/>
            <person name="Schmutz J."/>
            <person name="Shapiro H."/>
            <person name="Lindquist E."/>
            <person name="Lucas S."/>
            <person name="Rokhsar D."/>
            <person name="Grigoriev I.V."/>
        </authorList>
    </citation>
    <scope>NUCLEOTIDE SEQUENCE [LARGE SCALE GENOMIC DNA]</scope>
</reference>
<proteinExistence type="inferred from homology"/>
<dbReference type="PANTHER" id="PTHR13068:SF24">
    <property type="entry name" value="EXPRESSED PROTEIN"/>
    <property type="match status" value="1"/>
</dbReference>
<dbReference type="GO" id="GO:0006353">
    <property type="term" value="P:DNA-templated transcription termination"/>
    <property type="evidence" value="ECO:0007669"/>
    <property type="project" value="UniProtKB-KW"/>
</dbReference>
<keyword evidence="2" id="KW-0804">Transcription</keyword>
<dbReference type="KEGG" id="smo:SELMODRAFT_408106"/>
<protein>
    <submittedName>
        <fullName evidence="5">Uncharacterized protein</fullName>
    </submittedName>
</protein>
<dbReference type="InterPro" id="IPR038538">
    <property type="entry name" value="MTERF_sf"/>
</dbReference>
<keyword evidence="6" id="KW-1185">Reference proteome</keyword>
<keyword evidence="2" id="KW-0806">Transcription termination</keyword>
<dbReference type="GO" id="GO:0032502">
    <property type="term" value="P:developmental process"/>
    <property type="evidence" value="ECO:0000318"/>
    <property type="project" value="GO_Central"/>
</dbReference>
<dbReference type="eggNOG" id="KOG1267">
    <property type="taxonomic scope" value="Eukaryota"/>
</dbReference>
<gene>
    <name evidence="5" type="ORF">SELMODRAFT_408106</name>
</gene>
<evidence type="ECO:0000256" key="1">
    <source>
        <dbReference type="ARBA" id="ARBA00007692"/>
    </source>
</evidence>
<feature type="region of interest" description="Disordered" evidence="4">
    <location>
        <begin position="415"/>
        <end position="456"/>
    </location>
</feature>
<evidence type="ECO:0000313" key="5">
    <source>
        <dbReference type="EMBL" id="EFJ31839.1"/>
    </source>
</evidence>
<dbReference type="GO" id="GO:0003676">
    <property type="term" value="F:nucleic acid binding"/>
    <property type="evidence" value="ECO:0007669"/>
    <property type="project" value="InterPro"/>
</dbReference>
<dbReference type="SMART" id="SM00733">
    <property type="entry name" value="Mterf"/>
    <property type="match status" value="5"/>
</dbReference>
<accession>D8R776</accession>
<dbReference type="HOGENOM" id="CLU_414139_0_0_1"/>
<organism evidence="6">
    <name type="scientific">Selaginella moellendorffii</name>
    <name type="common">Spikemoss</name>
    <dbReference type="NCBI Taxonomy" id="88036"/>
    <lineage>
        <taxon>Eukaryota</taxon>
        <taxon>Viridiplantae</taxon>
        <taxon>Streptophyta</taxon>
        <taxon>Embryophyta</taxon>
        <taxon>Tracheophyta</taxon>
        <taxon>Lycopodiopsida</taxon>
        <taxon>Selaginellales</taxon>
        <taxon>Selaginellaceae</taxon>
        <taxon>Selaginella</taxon>
    </lineage>
</organism>
<dbReference type="InParanoid" id="D8R776"/>
<dbReference type="Pfam" id="PF02536">
    <property type="entry name" value="mTERF"/>
    <property type="match status" value="2"/>
</dbReference>
<evidence type="ECO:0000256" key="2">
    <source>
        <dbReference type="ARBA" id="ARBA00022472"/>
    </source>
</evidence>
<sequence>MAAHSSDDLVDPGFLAETGLDKLVSLYTDRIDKNGQSSGSTAFNLSGVIIFLVKNGFSRRHISDAFRAQPCLFKVAYDQAKFDKILAILRELGDEKQVHRIVRIVPQVVAQDPASLSTRIASLGRLGIGKSDIPKRPILLTVEDLEEKTRLVCSLGVSRKAFGLVLQKSRGAATLSLEMWKIKLAFVAERSVVGKNLERILLRYPWFFKSSNVTMEECMPLFKRHGLDGERMAQMVAWYPGSLRSAATLPAREDVLRSAGLSRSARSYKSALSIAALTKMEIIPERLERMSAFGFSTAQVHEMFRKQPRILRVGDESLKLKMRFLLDCVKLPREKMLKSPTYMLYSLEKRLRPRFRVAALVLLSGLMRQDVDIKWKGVFYYTNASFRKMVLGWNPAAVKIYDSVIKVKPAEKKQVVAKKKQSKTSAKARNAGDAGGKKKWSSSLLRSPREEESRKYANVKDKDWTLRKLDAKRAKPKKKMELKLPRFVDYFPAGWDGSQSSFDPGEEAMNWRREHDSDWNTDWKESLVAEKSQAQSSHGPIRSLLLLGRRSRRVGVGVAGIIDLLGHVGTAAALLGFAPDSLHSGGAAEFVLGGFLGDEPHFLQERYHIDVVLDGQVDGPGGDGGHGEMHAHRDLAIPFTQLAQPQRPRRRRHWVDQWIDRPI</sequence>
<evidence type="ECO:0000256" key="3">
    <source>
        <dbReference type="ARBA" id="ARBA00022946"/>
    </source>
</evidence>
<keyword evidence="3" id="KW-0809">Transit peptide</keyword>
<feature type="compositionally biased region" description="Basic and acidic residues" evidence="4">
    <location>
        <begin position="447"/>
        <end position="456"/>
    </location>
</feature>
<dbReference type="InterPro" id="IPR003690">
    <property type="entry name" value="MTERF"/>
</dbReference>
<evidence type="ECO:0000313" key="6">
    <source>
        <dbReference type="Proteomes" id="UP000001514"/>
    </source>
</evidence>
<dbReference type="Proteomes" id="UP000001514">
    <property type="component" value="Unassembled WGS sequence"/>
</dbReference>
<dbReference type="AlphaFoldDB" id="D8R776"/>
<evidence type="ECO:0000256" key="4">
    <source>
        <dbReference type="SAM" id="MobiDB-lite"/>
    </source>
</evidence>
<dbReference type="EMBL" id="GL377573">
    <property type="protein sequence ID" value="EFJ31839.1"/>
    <property type="molecule type" value="Genomic_DNA"/>
</dbReference>
<dbReference type="STRING" id="88036.D8R776"/>
<keyword evidence="2" id="KW-0805">Transcription regulation</keyword>